<evidence type="ECO:0000256" key="1">
    <source>
        <dbReference type="ARBA" id="ARBA00023015"/>
    </source>
</evidence>
<protein>
    <submittedName>
        <fullName evidence="5">AraC family transcriptional regulator</fullName>
    </submittedName>
</protein>
<dbReference type="GO" id="GO:0003700">
    <property type="term" value="F:DNA-binding transcription factor activity"/>
    <property type="evidence" value="ECO:0007669"/>
    <property type="project" value="InterPro"/>
</dbReference>
<dbReference type="PANTHER" id="PTHR43280:SF2">
    <property type="entry name" value="HTH-TYPE TRANSCRIPTIONAL REGULATOR EXSA"/>
    <property type="match status" value="1"/>
</dbReference>
<dbReference type="InterPro" id="IPR014710">
    <property type="entry name" value="RmlC-like_jellyroll"/>
</dbReference>
<dbReference type="SUPFAM" id="SSF46689">
    <property type="entry name" value="Homeodomain-like"/>
    <property type="match status" value="2"/>
</dbReference>
<dbReference type="InterPro" id="IPR018060">
    <property type="entry name" value="HTH_AraC"/>
</dbReference>
<dbReference type="InterPro" id="IPR037923">
    <property type="entry name" value="HTH-like"/>
</dbReference>
<dbReference type="SMART" id="SM00342">
    <property type="entry name" value="HTH_ARAC"/>
    <property type="match status" value="1"/>
</dbReference>
<dbReference type="GO" id="GO:0043565">
    <property type="term" value="F:sequence-specific DNA binding"/>
    <property type="evidence" value="ECO:0007669"/>
    <property type="project" value="InterPro"/>
</dbReference>
<keyword evidence="3" id="KW-0804">Transcription</keyword>
<dbReference type="PROSITE" id="PS01124">
    <property type="entry name" value="HTH_ARAC_FAMILY_2"/>
    <property type="match status" value="1"/>
</dbReference>
<dbReference type="InterPro" id="IPR009057">
    <property type="entry name" value="Homeodomain-like_sf"/>
</dbReference>
<organism evidence="5 6">
    <name type="scientific">Cohnella endophytica</name>
    <dbReference type="NCBI Taxonomy" id="2419778"/>
    <lineage>
        <taxon>Bacteria</taxon>
        <taxon>Bacillati</taxon>
        <taxon>Bacillota</taxon>
        <taxon>Bacilli</taxon>
        <taxon>Bacillales</taxon>
        <taxon>Paenibacillaceae</taxon>
        <taxon>Cohnella</taxon>
    </lineage>
</organism>
<keyword evidence="6" id="KW-1185">Reference proteome</keyword>
<evidence type="ECO:0000313" key="5">
    <source>
        <dbReference type="EMBL" id="RKP52934.1"/>
    </source>
</evidence>
<dbReference type="Gene3D" id="1.10.10.60">
    <property type="entry name" value="Homeodomain-like"/>
    <property type="match status" value="2"/>
</dbReference>
<comment type="caution">
    <text evidence="5">The sequence shown here is derived from an EMBL/GenBank/DDBJ whole genome shotgun (WGS) entry which is preliminary data.</text>
</comment>
<dbReference type="PANTHER" id="PTHR43280">
    <property type="entry name" value="ARAC-FAMILY TRANSCRIPTIONAL REGULATOR"/>
    <property type="match status" value="1"/>
</dbReference>
<reference evidence="5 6" key="1">
    <citation type="submission" date="2018-10" db="EMBL/GenBank/DDBJ databases">
        <title>Cohnella sp. M2MS4P-1, whole genome shotgun sequence.</title>
        <authorList>
            <person name="Tuo L."/>
        </authorList>
    </citation>
    <scope>NUCLEOTIDE SEQUENCE [LARGE SCALE GENOMIC DNA]</scope>
    <source>
        <strain evidence="5 6">M2MS4P-1</strain>
    </source>
</reference>
<dbReference type="Gene3D" id="2.60.120.10">
    <property type="entry name" value="Jelly Rolls"/>
    <property type="match status" value="1"/>
</dbReference>
<keyword evidence="2" id="KW-0238">DNA-binding</keyword>
<dbReference type="OrthoDB" id="9791615at2"/>
<name>A0A494XXX1_9BACL</name>
<dbReference type="SUPFAM" id="SSF51215">
    <property type="entry name" value="Regulatory protein AraC"/>
    <property type="match status" value="1"/>
</dbReference>
<keyword evidence="1" id="KW-0805">Transcription regulation</keyword>
<dbReference type="EMBL" id="RBZM01000006">
    <property type="protein sequence ID" value="RKP52934.1"/>
    <property type="molecule type" value="Genomic_DNA"/>
</dbReference>
<dbReference type="Pfam" id="PF02311">
    <property type="entry name" value="AraC_binding"/>
    <property type="match status" value="1"/>
</dbReference>
<evidence type="ECO:0000259" key="4">
    <source>
        <dbReference type="PROSITE" id="PS01124"/>
    </source>
</evidence>
<feature type="domain" description="HTH araC/xylS-type" evidence="4">
    <location>
        <begin position="195"/>
        <end position="293"/>
    </location>
</feature>
<sequence length="294" mass="33794">MNYPQELLEGYSGWDNDYPIRVHRNGSPVTHKEDCILGLHWHEHFEIIDMHVGSAVFYIESKPYEAVAGDLLFVPAGGLHTGYSLIEGKLEYVAIVFNEALMRRPHTDQVYERYITPYLDGRAVLPVKLSADDASSEPARRLVREVTEELEGKAPAYQLVAKHKIELLFALLSRRFLPQKLVDKPVQPRIAEPFKPLIKHIETHYSQSLSINQAARMVNLNPYHFCKAFKKLTGRTFVDYVNGHRMNEADRLLRETDLQVTEIAERVGCGNANYFTKLYKKHKGMPPSHVKKQR</sequence>
<evidence type="ECO:0000256" key="2">
    <source>
        <dbReference type="ARBA" id="ARBA00023125"/>
    </source>
</evidence>
<evidence type="ECO:0000313" key="6">
    <source>
        <dbReference type="Proteomes" id="UP000282076"/>
    </source>
</evidence>
<evidence type="ECO:0000256" key="3">
    <source>
        <dbReference type="ARBA" id="ARBA00023163"/>
    </source>
</evidence>
<dbReference type="InterPro" id="IPR003313">
    <property type="entry name" value="AraC-bd"/>
</dbReference>
<dbReference type="RefSeq" id="WP_120977678.1">
    <property type="nucleotide sequence ID" value="NZ_RBZM01000006.1"/>
</dbReference>
<dbReference type="AlphaFoldDB" id="A0A494XXX1"/>
<accession>A0A494XXX1</accession>
<dbReference type="Proteomes" id="UP000282076">
    <property type="component" value="Unassembled WGS sequence"/>
</dbReference>
<dbReference type="Pfam" id="PF12833">
    <property type="entry name" value="HTH_18"/>
    <property type="match status" value="1"/>
</dbReference>
<gene>
    <name evidence="5" type="ORF">D7Z26_14390</name>
</gene>
<proteinExistence type="predicted"/>